<accession>A0A9P9EI14</accession>
<keyword evidence="7" id="KW-0456">Lyase</keyword>
<dbReference type="GO" id="GO:0000272">
    <property type="term" value="P:polysaccharide catabolic process"/>
    <property type="evidence" value="ECO:0007669"/>
    <property type="project" value="UniProtKB-KW"/>
</dbReference>
<dbReference type="InterPro" id="IPR012334">
    <property type="entry name" value="Pectin_lyas_fold"/>
</dbReference>
<dbReference type="OrthoDB" id="187139at2759"/>
<keyword evidence="8" id="KW-1185">Reference proteome</keyword>
<keyword evidence="4" id="KW-0119">Carbohydrate metabolism</keyword>
<gene>
    <name evidence="7" type="ORF">B0J11DRAFT_610130</name>
</gene>
<dbReference type="AlphaFoldDB" id="A0A9P9EI14"/>
<evidence type="ECO:0000256" key="3">
    <source>
        <dbReference type="ARBA" id="ARBA00022737"/>
    </source>
</evidence>
<dbReference type="GO" id="GO:0005576">
    <property type="term" value="C:extracellular region"/>
    <property type="evidence" value="ECO:0007669"/>
    <property type="project" value="UniProtKB-SubCell"/>
</dbReference>
<dbReference type="InterPro" id="IPR011050">
    <property type="entry name" value="Pectin_lyase_fold/virulence"/>
</dbReference>
<name>A0A9P9EI14_9PLEO</name>
<dbReference type="PANTHER" id="PTHR31736">
    <property type="match status" value="1"/>
</dbReference>
<feature type="chain" id="PRO_5040457507" evidence="6">
    <location>
        <begin position="18"/>
        <end position="593"/>
    </location>
</feature>
<evidence type="ECO:0000313" key="8">
    <source>
        <dbReference type="Proteomes" id="UP000700596"/>
    </source>
</evidence>
<keyword evidence="3" id="KW-0677">Repeat</keyword>
<keyword evidence="2" id="KW-0964">Secreted</keyword>
<evidence type="ECO:0000256" key="1">
    <source>
        <dbReference type="ARBA" id="ARBA00004613"/>
    </source>
</evidence>
<dbReference type="PANTHER" id="PTHR31736:SF9">
    <property type="entry name" value="ENDO-XYLOGALACTURONAN HYDROLASE A-RELATED"/>
    <property type="match status" value="1"/>
</dbReference>
<dbReference type="Gene3D" id="2.160.20.10">
    <property type="entry name" value="Single-stranded right-handed beta-helix, Pectin lyase-like"/>
    <property type="match status" value="1"/>
</dbReference>
<evidence type="ECO:0000256" key="4">
    <source>
        <dbReference type="ARBA" id="ARBA00023277"/>
    </source>
</evidence>
<dbReference type="EMBL" id="JAGMWT010000001">
    <property type="protein sequence ID" value="KAH7138615.1"/>
    <property type="molecule type" value="Genomic_DNA"/>
</dbReference>
<sequence>MNLLIPFLLCFIPSSHSRLTPRSICTVPSYSSPNVDDTPSITAALRNCGDSGRIILPANITFTLRTPLDLSLCRACDFQVNGLISISSDWQYWSAQSAAILIRNASNLIIRTDSETGIYEPGAIDAQDFGWNGKKETLGKVPSLFDISEASYQVHIRDLRIRRAPGVVFNVRQGSNAVRIYDVETMTLAKEVLRVEGARHVYLWNDTLRATETCVRVLNGSSNVQVEESRCLADAKSGAVPKGLEIRLGEAGKGGLEWARNIFVRNVKVVGGMDVVALFGKGGKGKKVEIFNATLKDVEIEGPARKAVVLEQEDGVVLNATNVLFRGWEGRVQKEEKLKSGPKDFLSDTISSLAPESLSNSFKNTFRSSSYFSIAGVMENFSRSARSIEHPATAGCSNLEANSRRSFDSDTDEIPWKEYESFYSLQLLTAVMSTDELMDLYGEYMAHGELELAMAEADGQPDEDYDSMEYLDGRVSSGSGYDIDEFPEIIPDSPIQIEFRDSFLNRDWLADEPDENTRVLNPKLFRHAANGVRKFIIGEKPAALDIDEEFHLQRKDLDLIFDAEEELLPPTPVFIIDPYDVATQFDRLEDNSF</sequence>
<keyword evidence="6" id="KW-0732">Signal</keyword>
<organism evidence="7 8">
    <name type="scientific">Dendryphion nanum</name>
    <dbReference type="NCBI Taxonomy" id="256645"/>
    <lineage>
        <taxon>Eukaryota</taxon>
        <taxon>Fungi</taxon>
        <taxon>Dikarya</taxon>
        <taxon>Ascomycota</taxon>
        <taxon>Pezizomycotina</taxon>
        <taxon>Dothideomycetes</taxon>
        <taxon>Pleosporomycetidae</taxon>
        <taxon>Pleosporales</taxon>
        <taxon>Torulaceae</taxon>
        <taxon>Dendryphion</taxon>
    </lineage>
</organism>
<evidence type="ECO:0000256" key="5">
    <source>
        <dbReference type="ARBA" id="ARBA00023326"/>
    </source>
</evidence>
<evidence type="ECO:0000313" key="7">
    <source>
        <dbReference type="EMBL" id="KAH7138615.1"/>
    </source>
</evidence>
<comment type="caution">
    <text evidence="7">The sequence shown here is derived from an EMBL/GenBank/DDBJ whole genome shotgun (WGS) entry which is preliminary data.</text>
</comment>
<reference evidence="7" key="1">
    <citation type="journal article" date="2021" name="Nat. Commun.">
        <title>Genetic determinants of endophytism in the Arabidopsis root mycobiome.</title>
        <authorList>
            <person name="Mesny F."/>
            <person name="Miyauchi S."/>
            <person name="Thiergart T."/>
            <person name="Pickel B."/>
            <person name="Atanasova L."/>
            <person name="Karlsson M."/>
            <person name="Huettel B."/>
            <person name="Barry K.W."/>
            <person name="Haridas S."/>
            <person name="Chen C."/>
            <person name="Bauer D."/>
            <person name="Andreopoulos W."/>
            <person name="Pangilinan J."/>
            <person name="LaButti K."/>
            <person name="Riley R."/>
            <person name="Lipzen A."/>
            <person name="Clum A."/>
            <person name="Drula E."/>
            <person name="Henrissat B."/>
            <person name="Kohler A."/>
            <person name="Grigoriev I.V."/>
            <person name="Martin F.M."/>
            <person name="Hacquard S."/>
        </authorList>
    </citation>
    <scope>NUCLEOTIDE SEQUENCE</scope>
    <source>
        <strain evidence="7">MPI-CAGE-CH-0243</strain>
    </source>
</reference>
<protein>
    <submittedName>
        <fullName evidence="7">Pectin lyase fold/virulence factor</fullName>
    </submittedName>
</protein>
<dbReference type="SUPFAM" id="SSF51126">
    <property type="entry name" value="Pectin lyase-like"/>
    <property type="match status" value="1"/>
</dbReference>
<evidence type="ECO:0000256" key="2">
    <source>
        <dbReference type="ARBA" id="ARBA00022525"/>
    </source>
</evidence>
<comment type="subcellular location">
    <subcellularLocation>
        <location evidence="1">Secreted</location>
    </subcellularLocation>
</comment>
<evidence type="ECO:0000256" key="6">
    <source>
        <dbReference type="SAM" id="SignalP"/>
    </source>
</evidence>
<dbReference type="Proteomes" id="UP000700596">
    <property type="component" value="Unassembled WGS sequence"/>
</dbReference>
<dbReference type="GO" id="GO:0016829">
    <property type="term" value="F:lyase activity"/>
    <property type="evidence" value="ECO:0007669"/>
    <property type="project" value="UniProtKB-KW"/>
</dbReference>
<keyword evidence="5" id="KW-0624">Polysaccharide degradation</keyword>
<feature type="signal peptide" evidence="6">
    <location>
        <begin position="1"/>
        <end position="17"/>
    </location>
</feature>
<proteinExistence type="predicted"/>